<keyword evidence="3" id="KW-1185">Reference proteome</keyword>
<feature type="transmembrane region" description="Helical" evidence="1">
    <location>
        <begin position="69"/>
        <end position="93"/>
    </location>
</feature>
<evidence type="ECO:0000313" key="3">
    <source>
        <dbReference type="Proteomes" id="UP000007800"/>
    </source>
</evidence>
<dbReference type="OrthoDB" id="2124888at2759"/>
<feature type="transmembrane region" description="Helical" evidence="1">
    <location>
        <begin position="130"/>
        <end position="152"/>
    </location>
</feature>
<dbReference type="Pfam" id="PF06127">
    <property type="entry name" value="Mpo1-like"/>
    <property type="match status" value="1"/>
</dbReference>
<dbReference type="GO" id="GO:0046521">
    <property type="term" value="P:sphingoid catabolic process"/>
    <property type="evidence" value="ECO:0007669"/>
    <property type="project" value="TreeGrafter"/>
</dbReference>
<dbReference type="InterPro" id="IPR009305">
    <property type="entry name" value="Mpo1-like"/>
</dbReference>
<dbReference type="Proteomes" id="UP000007800">
    <property type="component" value="Unassembled WGS sequence"/>
</dbReference>
<dbReference type="GO" id="GO:0005783">
    <property type="term" value="C:endoplasmic reticulum"/>
    <property type="evidence" value="ECO:0007669"/>
    <property type="project" value="TreeGrafter"/>
</dbReference>
<evidence type="ECO:0000313" key="2">
    <source>
        <dbReference type="EMBL" id="EER08666.1"/>
    </source>
</evidence>
<sequence length="176" mass="20421">MQSINDYFDVRKDFVAFAKYHRTPLNRIVHLIVEPVHYICLLFFANHFLPALGGNGSVNFAVVMNMVYMISYLFIEIPAGILFMPFMGLMYYVAVYMLHGEEWMLVAGVLVCCWVALLLSHAYLERKTPPFGPFLVQGFHGALFFVWLDLIFQFGYKQHLHREIDCLVAAEEKKDQ</sequence>
<name>C5L3T7_PERM5</name>
<dbReference type="EMBL" id="GG678922">
    <property type="protein sequence ID" value="EER08666.1"/>
    <property type="molecule type" value="Genomic_DNA"/>
</dbReference>
<feature type="transmembrane region" description="Helical" evidence="1">
    <location>
        <begin position="105"/>
        <end position="124"/>
    </location>
</feature>
<keyword evidence="1" id="KW-0812">Transmembrane</keyword>
<accession>C5L3T7</accession>
<dbReference type="AlphaFoldDB" id="C5L3T7"/>
<dbReference type="GeneID" id="9042504"/>
<keyword evidence="1" id="KW-0472">Membrane</keyword>
<dbReference type="PANTHER" id="PTHR28026">
    <property type="entry name" value="DUF962 DOMAIN PROTEIN (AFU_ORTHOLOGUE AFUA_8G05310)"/>
    <property type="match status" value="1"/>
</dbReference>
<dbReference type="GO" id="GO:0016020">
    <property type="term" value="C:membrane"/>
    <property type="evidence" value="ECO:0007669"/>
    <property type="project" value="GOC"/>
</dbReference>
<dbReference type="RefSeq" id="XP_002776850.1">
    <property type="nucleotide sequence ID" value="XM_002776804.1"/>
</dbReference>
<feature type="transmembrane region" description="Helical" evidence="1">
    <location>
        <begin position="28"/>
        <end position="49"/>
    </location>
</feature>
<evidence type="ECO:0000256" key="1">
    <source>
        <dbReference type="SAM" id="Phobius"/>
    </source>
</evidence>
<proteinExistence type="predicted"/>
<organism evidence="3">
    <name type="scientific">Perkinsus marinus (strain ATCC 50983 / TXsc)</name>
    <dbReference type="NCBI Taxonomy" id="423536"/>
    <lineage>
        <taxon>Eukaryota</taxon>
        <taxon>Sar</taxon>
        <taxon>Alveolata</taxon>
        <taxon>Perkinsozoa</taxon>
        <taxon>Perkinsea</taxon>
        <taxon>Perkinsida</taxon>
        <taxon>Perkinsidae</taxon>
        <taxon>Perkinsus</taxon>
    </lineage>
</organism>
<dbReference type="InParanoid" id="C5L3T7"/>
<keyword evidence="1" id="KW-1133">Transmembrane helix</keyword>
<dbReference type="PANTHER" id="PTHR28026:SF9">
    <property type="entry name" value="2-HYDROXY-PALMITIC ACID DIOXYGENASE MPO1"/>
    <property type="match status" value="1"/>
</dbReference>
<gene>
    <name evidence="2" type="ORF">Pmar_PMAR017724</name>
</gene>
<protein>
    <submittedName>
        <fullName evidence="2">Uncharacterized protein</fullName>
    </submittedName>
</protein>
<reference evidence="2 3" key="1">
    <citation type="submission" date="2008-07" db="EMBL/GenBank/DDBJ databases">
        <authorList>
            <person name="El-Sayed N."/>
            <person name="Caler E."/>
            <person name="Inman J."/>
            <person name="Amedeo P."/>
            <person name="Hass B."/>
            <person name="Wortman J."/>
        </authorList>
    </citation>
    <scope>NUCLEOTIDE SEQUENCE [LARGE SCALE GENOMIC DNA]</scope>
    <source>
        <strain evidence="3">ATCC 50983 / TXsc</strain>
    </source>
</reference>
<dbReference type="OMA" id="ILQEDEW"/>